<feature type="transmembrane region" description="Helical" evidence="2">
    <location>
        <begin position="552"/>
        <end position="571"/>
    </location>
</feature>
<keyword evidence="2" id="KW-0472">Membrane</keyword>
<feature type="transmembrane region" description="Helical" evidence="2">
    <location>
        <begin position="378"/>
        <end position="398"/>
    </location>
</feature>
<organism evidence="3 4">
    <name type="scientific">Penicillium citrinum</name>
    <dbReference type="NCBI Taxonomy" id="5077"/>
    <lineage>
        <taxon>Eukaryota</taxon>
        <taxon>Fungi</taxon>
        <taxon>Dikarya</taxon>
        <taxon>Ascomycota</taxon>
        <taxon>Pezizomycotina</taxon>
        <taxon>Eurotiomycetes</taxon>
        <taxon>Eurotiomycetidae</taxon>
        <taxon>Eurotiales</taxon>
        <taxon>Aspergillaceae</taxon>
        <taxon>Penicillium</taxon>
    </lineage>
</organism>
<gene>
    <name evidence="3" type="ORF">N7469_006758</name>
</gene>
<feature type="transmembrane region" description="Helical" evidence="2">
    <location>
        <begin position="650"/>
        <end position="673"/>
    </location>
</feature>
<sequence>MAPSSSHANTHLMEEIPNKPFDSKPEPHDYYMFLLRTEQGRDQRTRRESNLALQNNTFHLLPYDWFWEADFLHRLRTSSNSSVIYQVIPIPSPSSPREKKLALGFDFATNTLRAWTFDPVPIPFEDLYSQPDIWKECRDRNVLSECWHRRSPIISLSMNRFYEIVDFTMDHFNEYGPKMLSGGLLRFFEETTFPFHPSMDLVIVIQFAQFLGDFLAVLIQDYETSKHLQVKYEAYQEFLRNLLLRSSVDVWMTSYEVLKEGMTARGNVRARSIDTRGRVEKLITEKREHQNRLMQQQQYVPRDEEDSRQYRAQQYLQQSTGPGPVSNCTGLNTWQQESEPVFPESVNISTPELQGWLALLAVLMVSSMLLYKKQYSVILRGGGLLLGVRLIFFILQGRSWDLIALIGIPRLTQWVRNWDYWIIDVLATITALELQKREKYELLADETALWFVLKLIVTICGWNGIDIEVLPKCPLQSKLIQSIMNGTFQPSVWGLDFWNLHAWYFDCACSVLGIYFILTDLHSSAAQGLIIWFVLRFIMPPWVICKDWAHQFVPYLILFFKYSPFGAFVIFASWMELWYDLLVGLNMTAFLTWASLKLWKTSTEISLAFQGIETKTLLTWSFATWRISRASNFLPLIPADYFGLAIFAQWALTAGLTAGYQAVIVLTGMYVAWKVHVSEIETVTVPGDIVVIFILEWLSRITLREYRHPDIQRKFDQPATMRNAWNLAQEY</sequence>
<keyword evidence="4" id="KW-1185">Reference proteome</keyword>
<dbReference type="OrthoDB" id="4363600at2759"/>
<protein>
    <submittedName>
        <fullName evidence="3">Uncharacterized protein</fullName>
    </submittedName>
</protein>
<keyword evidence="2" id="KW-1133">Transmembrane helix</keyword>
<comment type="caution">
    <text evidence="3">The sequence shown here is derived from an EMBL/GenBank/DDBJ whole genome shotgun (WGS) entry which is preliminary data.</text>
</comment>
<dbReference type="AlphaFoldDB" id="A0A9W9NV24"/>
<feature type="region of interest" description="Disordered" evidence="1">
    <location>
        <begin position="1"/>
        <end position="25"/>
    </location>
</feature>
<accession>A0A9W9NV24</accession>
<feature type="transmembrane region" description="Helical" evidence="2">
    <location>
        <begin position="525"/>
        <end position="545"/>
    </location>
</feature>
<evidence type="ECO:0000256" key="1">
    <source>
        <dbReference type="SAM" id="MobiDB-lite"/>
    </source>
</evidence>
<dbReference type="GeneID" id="81384843"/>
<dbReference type="RefSeq" id="XP_056499117.1">
    <property type="nucleotide sequence ID" value="XM_056645676.1"/>
</dbReference>
<dbReference type="EMBL" id="JAPQKT010000006">
    <property type="protein sequence ID" value="KAJ5226752.1"/>
    <property type="molecule type" value="Genomic_DNA"/>
</dbReference>
<dbReference type="Proteomes" id="UP001147733">
    <property type="component" value="Unassembled WGS sequence"/>
</dbReference>
<evidence type="ECO:0000256" key="2">
    <source>
        <dbReference type="SAM" id="Phobius"/>
    </source>
</evidence>
<feature type="compositionally biased region" description="Basic and acidic residues" evidence="1">
    <location>
        <begin position="12"/>
        <end position="25"/>
    </location>
</feature>
<evidence type="ECO:0000313" key="3">
    <source>
        <dbReference type="EMBL" id="KAJ5226752.1"/>
    </source>
</evidence>
<reference evidence="3" key="2">
    <citation type="journal article" date="2023" name="IMA Fungus">
        <title>Comparative genomic study of the Penicillium genus elucidates a diverse pangenome and 15 lateral gene transfer events.</title>
        <authorList>
            <person name="Petersen C."/>
            <person name="Sorensen T."/>
            <person name="Nielsen M.R."/>
            <person name="Sondergaard T.E."/>
            <person name="Sorensen J.L."/>
            <person name="Fitzpatrick D.A."/>
            <person name="Frisvad J.C."/>
            <person name="Nielsen K.L."/>
        </authorList>
    </citation>
    <scope>NUCLEOTIDE SEQUENCE</scope>
    <source>
        <strain evidence="3">IBT 23319</strain>
    </source>
</reference>
<name>A0A9W9NV24_PENCI</name>
<keyword evidence="2" id="KW-0812">Transmembrane</keyword>
<evidence type="ECO:0000313" key="4">
    <source>
        <dbReference type="Proteomes" id="UP001147733"/>
    </source>
</evidence>
<reference evidence="3" key="1">
    <citation type="submission" date="2022-11" db="EMBL/GenBank/DDBJ databases">
        <authorList>
            <person name="Petersen C."/>
        </authorList>
    </citation>
    <scope>NUCLEOTIDE SEQUENCE</scope>
    <source>
        <strain evidence="3">IBT 23319</strain>
    </source>
</reference>
<proteinExistence type="predicted"/>